<organism evidence="1 2">
    <name type="scientific">Rhizobium grahamii</name>
    <dbReference type="NCBI Taxonomy" id="1120045"/>
    <lineage>
        <taxon>Bacteria</taxon>
        <taxon>Pseudomonadati</taxon>
        <taxon>Pseudomonadota</taxon>
        <taxon>Alphaproteobacteria</taxon>
        <taxon>Hyphomicrobiales</taxon>
        <taxon>Rhizobiaceae</taxon>
        <taxon>Rhizobium/Agrobacterium group</taxon>
        <taxon>Rhizobium</taxon>
    </lineage>
</organism>
<evidence type="ECO:0000313" key="2">
    <source>
        <dbReference type="Proteomes" id="UP000254939"/>
    </source>
</evidence>
<sequence>MLVKVRNLGDFHRFSAKNFSESIRQTQFLAIFSEHSPALMVRTNARQLYIFCAFDYFMSLPTINQPVVI</sequence>
<dbReference type="EMBL" id="NAAC01000009">
    <property type="protein sequence ID" value="RDJ12969.1"/>
    <property type="molecule type" value="Genomic_DNA"/>
</dbReference>
<proteinExistence type="predicted"/>
<reference evidence="1 2" key="1">
    <citation type="submission" date="2017-03" db="EMBL/GenBank/DDBJ databases">
        <title>Genome analysis of Rhizobial strains effectives or ineffectives for nitrogen fixation isolated from bean seeds.</title>
        <authorList>
            <person name="Peralta H."/>
            <person name="Aguilar-Vera A."/>
            <person name="Mora Y."/>
            <person name="Vargas-Lagunas C."/>
            <person name="Girard L."/>
            <person name="Mora J."/>
        </authorList>
    </citation>
    <scope>NUCLEOTIDE SEQUENCE [LARGE SCALE GENOMIC DNA]</scope>
    <source>
        <strain evidence="1 2">CCGM3</strain>
    </source>
</reference>
<comment type="caution">
    <text evidence="1">The sequence shown here is derived from an EMBL/GenBank/DDBJ whole genome shotgun (WGS) entry which is preliminary data.</text>
</comment>
<accession>A0A370KS29</accession>
<dbReference type="AlphaFoldDB" id="A0A370KS29"/>
<gene>
    <name evidence="1" type="ORF">B5K06_09425</name>
</gene>
<evidence type="ECO:0000313" key="1">
    <source>
        <dbReference type="EMBL" id="RDJ12969.1"/>
    </source>
</evidence>
<protein>
    <submittedName>
        <fullName evidence="1">Uncharacterized protein</fullName>
    </submittedName>
</protein>
<name>A0A370KS29_9HYPH</name>
<dbReference type="Proteomes" id="UP000254939">
    <property type="component" value="Unassembled WGS sequence"/>
</dbReference>